<dbReference type="PANTHER" id="PTHR43491">
    <property type="entry name" value="UDP-N-ACETYL-D-MANNOSAMINE DEHYDROGENASE"/>
    <property type="match status" value="1"/>
</dbReference>
<dbReference type="Proteomes" id="UP000644020">
    <property type="component" value="Unassembled WGS sequence"/>
</dbReference>
<evidence type="ECO:0000256" key="2">
    <source>
        <dbReference type="ARBA" id="ARBA00023027"/>
    </source>
</evidence>
<reference evidence="5" key="2">
    <citation type="submission" date="2020-09" db="EMBL/GenBank/DDBJ databases">
        <authorList>
            <person name="Sun Q."/>
            <person name="Ohkuma M."/>
        </authorList>
    </citation>
    <scope>NUCLEOTIDE SEQUENCE</scope>
    <source>
        <strain evidence="5">JCM 4518</strain>
    </source>
</reference>
<evidence type="ECO:0000313" key="6">
    <source>
        <dbReference type="Proteomes" id="UP000644020"/>
    </source>
</evidence>
<reference evidence="5" key="1">
    <citation type="journal article" date="2014" name="Int. J. Syst. Evol. Microbiol.">
        <title>Complete genome sequence of Corynebacterium casei LMG S-19264T (=DSM 44701T), isolated from a smear-ripened cheese.</title>
        <authorList>
            <consortium name="US DOE Joint Genome Institute (JGI-PGF)"/>
            <person name="Walter F."/>
            <person name="Albersmeier A."/>
            <person name="Kalinowski J."/>
            <person name="Ruckert C."/>
        </authorList>
    </citation>
    <scope>NUCLEOTIDE SEQUENCE</scope>
    <source>
        <strain evidence="5">JCM 4518</strain>
    </source>
</reference>
<keyword evidence="1" id="KW-0560">Oxidoreductase</keyword>
<dbReference type="InterPro" id="IPR028359">
    <property type="entry name" value="UDP_ManNAc/GlcNAc_DH"/>
</dbReference>
<dbReference type="InterPro" id="IPR001732">
    <property type="entry name" value="UDP-Glc/GDP-Man_DH_N"/>
</dbReference>
<keyword evidence="6" id="KW-1185">Reference proteome</keyword>
<dbReference type="EMBL" id="BMUL01000008">
    <property type="protein sequence ID" value="GHA89105.1"/>
    <property type="molecule type" value="Genomic_DNA"/>
</dbReference>
<dbReference type="SUPFAM" id="SSF52413">
    <property type="entry name" value="UDP-glucose/GDP-mannose dehydrogenase C-terminal domain"/>
    <property type="match status" value="1"/>
</dbReference>
<dbReference type="PANTHER" id="PTHR43491:SF1">
    <property type="entry name" value="UDP-N-ACETYL-D-MANNOSAMINE DEHYDROGENASE"/>
    <property type="match status" value="1"/>
</dbReference>
<dbReference type="GO" id="GO:0016616">
    <property type="term" value="F:oxidoreductase activity, acting on the CH-OH group of donors, NAD or NADP as acceptor"/>
    <property type="evidence" value="ECO:0007669"/>
    <property type="project" value="InterPro"/>
</dbReference>
<evidence type="ECO:0000256" key="1">
    <source>
        <dbReference type="ARBA" id="ARBA00023002"/>
    </source>
</evidence>
<dbReference type="InterPro" id="IPR014027">
    <property type="entry name" value="UDP-Glc/GDP-Man_DH_C"/>
</dbReference>
<dbReference type="Pfam" id="PF00984">
    <property type="entry name" value="UDPG_MGDP_dh"/>
    <property type="match status" value="1"/>
</dbReference>
<dbReference type="Gene3D" id="3.40.50.720">
    <property type="entry name" value="NAD(P)-binding Rossmann-like Domain"/>
    <property type="match status" value="2"/>
</dbReference>
<dbReference type="InterPro" id="IPR036220">
    <property type="entry name" value="UDP-Glc/GDP-Man_DH_C_sf"/>
</dbReference>
<keyword evidence="2" id="KW-0520">NAD</keyword>
<dbReference type="GO" id="GO:0000271">
    <property type="term" value="P:polysaccharide biosynthetic process"/>
    <property type="evidence" value="ECO:0007669"/>
    <property type="project" value="InterPro"/>
</dbReference>
<comment type="caution">
    <text evidence="5">The sequence shown here is derived from an EMBL/GenBank/DDBJ whole genome shotgun (WGS) entry which is preliminary data.</text>
</comment>
<evidence type="ECO:0000313" key="5">
    <source>
        <dbReference type="EMBL" id="GHA89105.1"/>
    </source>
</evidence>
<organism evidence="5 6">
    <name type="scientific">Streptomyces termitum</name>
    <dbReference type="NCBI Taxonomy" id="67368"/>
    <lineage>
        <taxon>Bacteria</taxon>
        <taxon>Bacillati</taxon>
        <taxon>Actinomycetota</taxon>
        <taxon>Actinomycetes</taxon>
        <taxon>Kitasatosporales</taxon>
        <taxon>Streptomycetaceae</taxon>
        <taxon>Streptomyces</taxon>
    </lineage>
</organism>
<dbReference type="SMART" id="SM00984">
    <property type="entry name" value="UDPG_MGDP_dh_C"/>
    <property type="match status" value="1"/>
</dbReference>
<dbReference type="NCBIfam" id="TIGR03026">
    <property type="entry name" value="NDP-sugDHase"/>
    <property type="match status" value="1"/>
</dbReference>
<dbReference type="AlphaFoldDB" id="A0A918W987"/>
<feature type="domain" description="UDP-glucose/GDP-mannose dehydrogenase C-terminal" evidence="4">
    <location>
        <begin position="321"/>
        <end position="416"/>
    </location>
</feature>
<dbReference type="InterPro" id="IPR008927">
    <property type="entry name" value="6-PGluconate_DH-like_C_sf"/>
</dbReference>
<dbReference type="InterPro" id="IPR017476">
    <property type="entry name" value="UDP-Glc/GDP-Man"/>
</dbReference>
<dbReference type="InterPro" id="IPR036291">
    <property type="entry name" value="NAD(P)-bd_dom_sf"/>
</dbReference>
<sequence>MGGHMLTELAVVGLGYVGLPLARRACEAGLATVGYDIGADVVDGLNRGRSHIEDITDEDIGAMRAAGFRAATDPAVLAGAHTVVVCVPTGLTPAGEPDLEPLIAAVRTVARHLEPGTLVCVESTSHPGTTEEIVRPLLEAGGLRAGEDFHLAYSPERIDPGNRHYTLRTTPKVVSGSTRLCAKHATAFYERLVDEVVVAAGTREAEMAKLLENAYRYVNIALVDEIAVYCDRVGIDIWDVLRCADTKPFGFSGFRPGPGVGGHCIPVDPRYLMTRAAEQGFTFRTLGAARAVLDAMPEHVADRARTLLLAAGKDPAHARVTLLGVAYKADISDTRESPAYPVARALGAFGARLTYHDPYVGRFEVDGVPVPRQRSRERALTDSDLVVLLQEHAEYRSADWDAAACPVLDTRGTAEGRRVVRL</sequence>
<dbReference type="PIRSF" id="PIRSF000124">
    <property type="entry name" value="UDPglc_GDPman_dh"/>
    <property type="match status" value="1"/>
</dbReference>
<dbReference type="InterPro" id="IPR014026">
    <property type="entry name" value="UDP-Glc/GDP-Man_DH_dimer"/>
</dbReference>
<dbReference type="SUPFAM" id="SSF48179">
    <property type="entry name" value="6-phosphogluconate dehydrogenase C-terminal domain-like"/>
    <property type="match status" value="1"/>
</dbReference>
<dbReference type="GO" id="GO:0016628">
    <property type="term" value="F:oxidoreductase activity, acting on the CH-CH group of donors, NAD or NADP as acceptor"/>
    <property type="evidence" value="ECO:0007669"/>
    <property type="project" value="InterPro"/>
</dbReference>
<evidence type="ECO:0000259" key="4">
    <source>
        <dbReference type="SMART" id="SM00984"/>
    </source>
</evidence>
<evidence type="ECO:0000256" key="3">
    <source>
        <dbReference type="PIRNR" id="PIRNR000124"/>
    </source>
</evidence>
<dbReference type="GO" id="GO:0051287">
    <property type="term" value="F:NAD binding"/>
    <property type="evidence" value="ECO:0007669"/>
    <property type="project" value="InterPro"/>
</dbReference>
<gene>
    <name evidence="5" type="ORF">GCM10010305_35990</name>
</gene>
<dbReference type="Pfam" id="PF03721">
    <property type="entry name" value="UDPG_MGDP_dh_N"/>
    <property type="match status" value="1"/>
</dbReference>
<accession>A0A918W987</accession>
<dbReference type="SUPFAM" id="SSF51735">
    <property type="entry name" value="NAD(P)-binding Rossmann-fold domains"/>
    <property type="match status" value="1"/>
</dbReference>
<protein>
    <submittedName>
        <fullName evidence="5">UDP-N-acetyl-D-glucosamine dehydrogenase</fullName>
    </submittedName>
</protein>
<comment type="similarity">
    <text evidence="3">Belongs to the UDP-glucose/GDP-mannose dehydrogenase family.</text>
</comment>
<proteinExistence type="inferred from homology"/>
<dbReference type="Pfam" id="PF03720">
    <property type="entry name" value="UDPG_MGDP_dh_C"/>
    <property type="match status" value="1"/>
</dbReference>
<name>A0A918W987_9ACTN</name>
<dbReference type="PIRSF" id="PIRSF500136">
    <property type="entry name" value="UDP_ManNAc_DH"/>
    <property type="match status" value="1"/>
</dbReference>